<dbReference type="GO" id="GO:0032259">
    <property type="term" value="P:methylation"/>
    <property type="evidence" value="ECO:0007669"/>
    <property type="project" value="UniProtKB-KW"/>
</dbReference>
<proteinExistence type="predicted"/>
<keyword evidence="6" id="KW-1185">Reference proteome</keyword>
<dbReference type="Proteomes" id="UP001612915">
    <property type="component" value="Unassembled WGS sequence"/>
</dbReference>
<feature type="domain" description="DNA methylase N-4/N-6" evidence="4">
    <location>
        <begin position="84"/>
        <end position="377"/>
    </location>
</feature>
<dbReference type="InterPro" id="IPR029063">
    <property type="entry name" value="SAM-dependent_MTases_sf"/>
</dbReference>
<dbReference type="EC" id="2.1.1.-" evidence="5"/>
<evidence type="ECO:0000256" key="1">
    <source>
        <dbReference type="ARBA" id="ARBA00022603"/>
    </source>
</evidence>
<protein>
    <submittedName>
        <fullName evidence="5">Site-specific DNA-methyltransferase</fullName>
        <ecNumber evidence="5">2.1.1.-</ecNumber>
    </submittedName>
</protein>
<gene>
    <name evidence="5" type="ORF">ACIB24_00210</name>
</gene>
<comment type="caution">
    <text evidence="5">The sequence shown here is derived from an EMBL/GenBank/DDBJ whole genome shotgun (WGS) entry which is preliminary data.</text>
</comment>
<accession>A0ABW8AGI9</accession>
<evidence type="ECO:0000256" key="2">
    <source>
        <dbReference type="ARBA" id="ARBA00022679"/>
    </source>
</evidence>
<dbReference type="EMBL" id="JBITLV010000001">
    <property type="protein sequence ID" value="MFI7585478.1"/>
    <property type="molecule type" value="Genomic_DNA"/>
</dbReference>
<evidence type="ECO:0000256" key="3">
    <source>
        <dbReference type="ARBA" id="ARBA00022691"/>
    </source>
</evidence>
<keyword evidence="1 5" id="KW-0489">Methyltransferase</keyword>
<dbReference type="GO" id="GO:0008168">
    <property type="term" value="F:methyltransferase activity"/>
    <property type="evidence" value="ECO:0007669"/>
    <property type="project" value="UniProtKB-KW"/>
</dbReference>
<dbReference type="Gene3D" id="3.40.50.150">
    <property type="entry name" value="Vaccinia Virus protein VP39"/>
    <property type="match status" value="1"/>
</dbReference>
<dbReference type="InterPro" id="IPR002941">
    <property type="entry name" value="DNA_methylase_N4/N6"/>
</dbReference>
<dbReference type="Pfam" id="PF01555">
    <property type="entry name" value="N6_N4_Mtase"/>
    <property type="match status" value="1"/>
</dbReference>
<dbReference type="InterPro" id="IPR002295">
    <property type="entry name" value="N4/N6-MTase_EcoPI_Mod-like"/>
</dbReference>
<evidence type="ECO:0000313" key="6">
    <source>
        <dbReference type="Proteomes" id="UP001612915"/>
    </source>
</evidence>
<organism evidence="5 6">
    <name type="scientific">Spongisporangium articulatum</name>
    <dbReference type="NCBI Taxonomy" id="3362603"/>
    <lineage>
        <taxon>Bacteria</taxon>
        <taxon>Bacillati</taxon>
        <taxon>Actinomycetota</taxon>
        <taxon>Actinomycetes</taxon>
        <taxon>Kineosporiales</taxon>
        <taxon>Kineosporiaceae</taxon>
        <taxon>Spongisporangium</taxon>
    </lineage>
</organism>
<keyword evidence="2 5" id="KW-0808">Transferase</keyword>
<dbReference type="RefSeq" id="WP_398273412.1">
    <property type="nucleotide sequence ID" value="NZ_JBITLV010000001.1"/>
</dbReference>
<dbReference type="PRINTS" id="PR00506">
    <property type="entry name" value="D21N6MTFRASE"/>
</dbReference>
<dbReference type="SUPFAM" id="SSF53335">
    <property type="entry name" value="S-adenosyl-L-methionine-dependent methyltransferases"/>
    <property type="match status" value="1"/>
</dbReference>
<name>A0ABW8AGI9_9ACTN</name>
<keyword evidence="3" id="KW-0949">S-adenosyl-L-methionine</keyword>
<evidence type="ECO:0000313" key="5">
    <source>
        <dbReference type="EMBL" id="MFI7585478.1"/>
    </source>
</evidence>
<evidence type="ECO:0000259" key="4">
    <source>
        <dbReference type="Pfam" id="PF01555"/>
    </source>
</evidence>
<sequence>MRSEPVPAPAGDRRSRATAELTWPGKRVGHHAGLVPVPSPARASWDVRGRLVCGERADSLLLRADAGVALAELLAAPGAVDGGVKLCYLDPPYNTGERFAHYDDRSDRAAWLSTLRDHLLLARELLAADGSLWLHLDDSEQHRARCVLDEVFGEEAFVATIIWQKRTSRDNRKAFSSMHDYIHVYAPAGPKVWKSVRNGLPDEGAFSNPDGDPRGPWRSVPMNVQAGHATAGQFYTVTTPTGVRHDPPPGRCWTYTAPRLAELVADGRVYWPRGGDGKPRLKRYQSEVTGLAPFTIWTADEVGDTGSAKRALLSEFPGLQAFDTPKPLGLLERIVSVATDPGDLVLDYYLGSGTTAVAAQRLGRRWIGVEQSARTVEEFTLPRLHAAWADAPGGGFAFGAF</sequence>
<reference evidence="5 6" key="1">
    <citation type="submission" date="2024-10" db="EMBL/GenBank/DDBJ databases">
        <title>The Natural Products Discovery Center: Release of the First 8490 Sequenced Strains for Exploring Actinobacteria Biosynthetic Diversity.</title>
        <authorList>
            <person name="Kalkreuter E."/>
            <person name="Kautsar S.A."/>
            <person name="Yang D."/>
            <person name="Bader C.D."/>
            <person name="Teijaro C.N."/>
            <person name="Fluegel L."/>
            <person name="Davis C.M."/>
            <person name="Simpson J.R."/>
            <person name="Lauterbach L."/>
            <person name="Steele A.D."/>
            <person name="Gui C."/>
            <person name="Meng S."/>
            <person name="Li G."/>
            <person name="Viehrig K."/>
            <person name="Ye F."/>
            <person name="Su P."/>
            <person name="Kiefer A.F."/>
            <person name="Nichols A."/>
            <person name="Cepeda A.J."/>
            <person name="Yan W."/>
            <person name="Fan B."/>
            <person name="Jiang Y."/>
            <person name="Adhikari A."/>
            <person name="Zheng C.-J."/>
            <person name="Schuster L."/>
            <person name="Cowan T.M."/>
            <person name="Smanski M.J."/>
            <person name="Chevrette M.G."/>
            <person name="De Carvalho L.P.S."/>
            <person name="Shen B."/>
        </authorList>
    </citation>
    <scope>NUCLEOTIDE SEQUENCE [LARGE SCALE GENOMIC DNA]</scope>
    <source>
        <strain evidence="5 6">NPDC049639</strain>
    </source>
</reference>